<dbReference type="STRING" id="504798.SAMN05421871_108226"/>
<evidence type="ECO:0000313" key="1">
    <source>
        <dbReference type="EMBL" id="SDO29925.1"/>
    </source>
</evidence>
<reference evidence="2" key="1">
    <citation type="submission" date="2016-10" db="EMBL/GenBank/DDBJ databases">
        <authorList>
            <person name="Varghese N."/>
            <person name="Submissions S."/>
        </authorList>
    </citation>
    <scope>NUCLEOTIDE SEQUENCE [LARGE SCALE GENOMIC DNA]</scope>
    <source>
        <strain evidence="2">IBRC-M 10655</strain>
    </source>
</reference>
<dbReference type="OrthoDB" id="570928at2"/>
<proteinExistence type="predicted"/>
<dbReference type="AlphaFoldDB" id="A0A1H0IEY4"/>
<accession>A0A1H0IEY4</accession>
<gene>
    <name evidence="1" type="ORF">SAMN05192558_102527</name>
</gene>
<dbReference type="Proteomes" id="UP000199651">
    <property type="component" value="Unassembled WGS sequence"/>
</dbReference>
<dbReference type="EMBL" id="FNJB01000002">
    <property type="protein sequence ID" value="SDO29925.1"/>
    <property type="molecule type" value="Genomic_DNA"/>
</dbReference>
<evidence type="ECO:0000313" key="2">
    <source>
        <dbReference type="Proteomes" id="UP000199651"/>
    </source>
</evidence>
<keyword evidence="2" id="KW-1185">Reference proteome</keyword>
<protein>
    <submittedName>
        <fullName evidence="1">Uncharacterized protein</fullName>
    </submittedName>
</protein>
<name>A0A1H0IEY4_9PSEU</name>
<sequence length="104" mass="11379">MILASGLPVVLDLAMEVDLLGPDTLTVKADHLFAISKEAIKRRYLDDLWRAKAATSPRSLSAIVLSEPVVDAVRKELRKRTGHSCDADELTRLLGAEVIRADIS</sequence>
<dbReference type="RefSeq" id="WP_091371071.1">
    <property type="nucleotide sequence ID" value="NZ_FNDV01000008.1"/>
</dbReference>
<organism evidence="1 2">
    <name type="scientific">Actinokineospora alba</name>
    <dbReference type="NCBI Taxonomy" id="504798"/>
    <lineage>
        <taxon>Bacteria</taxon>
        <taxon>Bacillati</taxon>
        <taxon>Actinomycetota</taxon>
        <taxon>Actinomycetes</taxon>
        <taxon>Pseudonocardiales</taxon>
        <taxon>Pseudonocardiaceae</taxon>
        <taxon>Actinokineospora</taxon>
    </lineage>
</organism>